<reference evidence="2 3" key="1">
    <citation type="journal article" date="2011" name="J. Bacteriol.">
        <title>Genome sequence of the mercury-methylating and pleomorphic Desulfovibrio africanus Strain Walvis Bay.</title>
        <authorList>
            <person name="Brown S.D."/>
            <person name="Wall J.D."/>
            <person name="Kucken A.M."/>
            <person name="Gilmour C.C."/>
            <person name="Podar M."/>
            <person name="Brandt C.C."/>
            <person name="Teshima H."/>
            <person name="Detter J.C."/>
            <person name="Han C.S."/>
            <person name="Land M.L."/>
            <person name="Lucas S."/>
            <person name="Han J."/>
            <person name="Pennacchio L."/>
            <person name="Nolan M."/>
            <person name="Pitluck S."/>
            <person name="Woyke T."/>
            <person name="Goodwin L."/>
            <person name="Palumbo A.V."/>
            <person name="Elias D.A."/>
        </authorList>
    </citation>
    <scope>NUCLEOTIDE SEQUENCE [LARGE SCALE GENOMIC DNA]</scope>
    <source>
        <strain evidence="2 3">Walvis Bay</strain>
    </source>
</reference>
<keyword evidence="3" id="KW-1185">Reference proteome</keyword>
<keyword evidence="1" id="KW-0812">Transmembrane</keyword>
<dbReference type="PANTHER" id="PTHR38139:SF1">
    <property type="entry name" value="NUCLEOSIDE TRANSPORTER_FEOB GTPASE GATE DOMAIN-CONTAINING PROTEIN"/>
    <property type="match status" value="1"/>
</dbReference>
<dbReference type="STRING" id="690850.Desaf_0493"/>
<keyword evidence="1" id="KW-0472">Membrane</keyword>
<feature type="transmembrane region" description="Helical" evidence="1">
    <location>
        <begin position="108"/>
        <end position="133"/>
    </location>
</feature>
<keyword evidence="1" id="KW-1133">Transmembrane helix</keyword>
<organism evidence="2 3">
    <name type="scientific">Desulfocurvibacter africanus subsp. africanus str. Walvis Bay</name>
    <dbReference type="NCBI Taxonomy" id="690850"/>
    <lineage>
        <taxon>Bacteria</taxon>
        <taxon>Pseudomonadati</taxon>
        <taxon>Thermodesulfobacteriota</taxon>
        <taxon>Desulfovibrionia</taxon>
        <taxon>Desulfovibrionales</taxon>
        <taxon>Desulfovibrionaceae</taxon>
        <taxon>Desulfocurvibacter</taxon>
    </lineage>
</organism>
<feature type="transmembrane region" description="Helical" evidence="1">
    <location>
        <begin position="14"/>
        <end position="35"/>
    </location>
</feature>
<name>F3YUG5_DESAF</name>
<proteinExistence type="predicted"/>
<feature type="transmembrane region" description="Helical" evidence="1">
    <location>
        <begin position="299"/>
        <end position="320"/>
    </location>
</feature>
<feature type="transmembrane region" description="Helical" evidence="1">
    <location>
        <begin position="228"/>
        <end position="250"/>
    </location>
</feature>
<dbReference type="InterPro" id="IPR038880">
    <property type="entry name" value="MJ0871-like"/>
</dbReference>
<gene>
    <name evidence="2" type="ORF">Desaf_0493</name>
</gene>
<feature type="transmembrane region" description="Helical" evidence="1">
    <location>
        <begin position="56"/>
        <end position="75"/>
    </location>
</feature>
<evidence type="ECO:0000313" key="2">
    <source>
        <dbReference type="EMBL" id="EGJ48847.1"/>
    </source>
</evidence>
<dbReference type="RefSeq" id="WP_014258693.1">
    <property type="nucleotide sequence ID" value="NC_016629.1"/>
</dbReference>
<dbReference type="AlphaFoldDB" id="F3YUG5"/>
<dbReference type="KEGG" id="daf:Desaf_0493"/>
<evidence type="ECO:0000256" key="1">
    <source>
        <dbReference type="SAM" id="Phobius"/>
    </source>
</evidence>
<dbReference type="HOGENOM" id="CLU_048086_2_2_7"/>
<accession>F3YUG5</accession>
<dbReference type="eggNOG" id="COG3366">
    <property type="taxonomic scope" value="Bacteria"/>
</dbReference>
<dbReference type="PANTHER" id="PTHR38139">
    <property type="entry name" value="GATE DOMAIN-CONTAINING PROTEIN"/>
    <property type="match status" value="1"/>
</dbReference>
<evidence type="ECO:0000313" key="3">
    <source>
        <dbReference type="Proteomes" id="UP000007844"/>
    </source>
</evidence>
<protein>
    <submittedName>
        <fullName evidence="2">Nucleoside recognition domain protein</fullName>
    </submittedName>
</protein>
<sequence>MEVAELWRGLGWPLVRLSLTISLGLLVANLIEALNWTRAVAKLAEPLIRLARLKDVSGASFSMAFFSGVAANTMLSEAYDKGALSRRELILSNLFNSLPTYFLHLPSMFFLVVPFLGSAAFVYVGLTLLSAILRTSFIVALGRVWLPPLPEGCVVCRLDEAAKAQGARTWRDALRISIKRFKKRIGKVLTFTVPIYILVFFLNRWGVFKMLEGFLAEHAGILSWLHPKAISIVVFQVASEFTAGLAAAGALLEAQALPMKQVVLALLVGNVLSTPMRAFRHQFPFYAGIFKPALATRLIAASQALRAGSIVAVTALYFFLIP</sequence>
<feature type="transmembrane region" description="Helical" evidence="1">
    <location>
        <begin position="188"/>
        <end position="208"/>
    </location>
</feature>
<dbReference type="EMBL" id="CP003221">
    <property type="protein sequence ID" value="EGJ48847.1"/>
    <property type="molecule type" value="Genomic_DNA"/>
</dbReference>
<feature type="transmembrane region" description="Helical" evidence="1">
    <location>
        <begin position="262"/>
        <end position="279"/>
    </location>
</feature>
<dbReference type="Proteomes" id="UP000007844">
    <property type="component" value="Chromosome"/>
</dbReference>